<feature type="region of interest" description="Disordered" evidence="1">
    <location>
        <begin position="45"/>
        <end position="88"/>
    </location>
</feature>
<reference evidence="3" key="2">
    <citation type="journal article" date="2021" name="PeerJ">
        <title>Extensive microbial diversity within the chicken gut microbiome revealed by metagenomics and culture.</title>
        <authorList>
            <person name="Gilroy R."/>
            <person name="Ravi A."/>
            <person name="Getino M."/>
            <person name="Pursley I."/>
            <person name="Horton D.L."/>
            <person name="Alikhan N.F."/>
            <person name="Baker D."/>
            <person name="Gharbi K."/>
            <person name="Hall N."/>
            <person name="Watson M."/>
            <person name="Adriaenssens E.M."/>
            <person name="Foster-Nyarko E."/>
            <person name="Jarju S."/>
            <person name="Secka A."/>
            <person name="Antonio M."/>
            <person name="Oren A."/>
            <person name="Chaudhuri R.R."/>
            <person name="La Ragione R."/>
            <person name="Hildebrand F."/>
            <person name="Pallen M.J."/>
        </authorList>
    </citation>
    <scope>NUCLEOTIDE SEQUENCE</scope>
    <source>
        <strain evidence="3">CHK178-757</strain>
    </source>
</reference>
<reference evidence="3" key="1">
    <citation type="submission" date="2020-10" db="EMBL/GenBank/DDBJ databases">
        <authorList>
            <person name="Gilroy R."/>
        </authorList>
    </citation>
    <scope>NUCLEOTIDE SEQUENCE</scope>
    <source>
        <strain evidence="3">CHK178-757</strain>
    </source>
</reference>
<evidence type="ECO:0000256" key="2">
    <source>
        <dbReference type="SAM" id="Phobius"/>
    </source>
</evidence>
<dbReference type="InterPro" id="IPR018770">
    <property type="entry name" value="ChloroindolylP_hydrolase"/>
</dbReference>
<feature type="region of interest" description="Disordered" evidence="1">
    <location>
        <begin position="107"/>
        <end position="134"/>
    </location>
</feature>
<dbReference type="Pfam" id="PF10112">
    <property type="entry name" value="Halogen_Hydrol"/>
    <property type="match status" value="1"/>
</dbReference>
<protein>
    <submittedName>
        <fullName evidence="3">5-bromo-4-chloroindolyl phosphate hydrolysis family protein</fullName>
    </submittedName>
</protein>
<comment type="caution">
    <text evidence="3">The sequence shown here is derived from an EMBL/GenBank/DDBJ whole genome shotgun (WGS) entry which is preliminary data.</text>
</comment>
<name>A0A9D1F756_9FIRM</name>
<keyword evidence="2" id="KW-1133">Transmembrane helix</keyword>
<evidence type="ECO:0000313" key="4">
    <source>
        <dbReference type="Proteomes" id="UP000823927"/>
    </source>
</evidence>
<dbReference type="AlphaFoldDB" id="A0A9D1F756"/>
<evidence type="ECO:0000313" key="3">
    <source>
        <dbReference type="EMBL" id="HIS48654.1"/>
    </source>
</evidence>
<keyword evidence="2" id="KW-0472">Membrane</keyword>
<proteinExistence type="predicted"/>
<feature type="compositionally biased region" description="Polar residues" evidence="1">
    <location>
        <begin position="109"/>
        <end position="129"/>
    </location>
</feature>
<accession>A0A9D1F756</accession>
<dbReference type="EMBL" id="DVIT01000060">
    <property type="protein sequence ID" value="HIS48654.1"/>
    <property type="molecule type" value="Genomic_DNA"/>
</dbReference>
<organism evidence="3 4">
    <name type="scientific">Candidatus Scybalocola faecigallinarum</name>
    <dbReference type="NCBI Taxonomy" id="2840941"/>
    <lineage>
        <taxon>Bacteria</taxon>
        <taxon>Bacillati</taxon>
        <taxon>Bacillota</taxon>
        <taxon>Clostridia</taxon>
        <taxon>Lachnospirales</taxon>
        <taxon>Lachnospiraceae</taxon>
        <taxon>Lachnospiraceae incertae sedis</taxon>
        <taxon>Candidatus Scybalocola (ex Gilroy et al. 2021)</taxon>
    </lineage>
</organism>
<evidence type="ECO:0000256" key="1">
    <source>
        <dbReference type="SAM" id="MobiDB-lite"/>
    </source>
</evidence>
<feature type="transmembrane region" description="Helical" evidence="2">
    <location>
        <begin position="160"/>
        <end position="184"/>
    </location>
</feature>
<dbReference type="Proteomes" id="UP000823927">
    <property type="component" value="Unassembled WGS sequence"/>
</dbReference>
<feature type="region of interest" description="Disordered" evidence="1">
    <location>
        <begin position="294"/>
        <end position="315"/>
    </location>
</feature>
<sequence length="463" mass="52515">MDYRDLENLGQQMSQKIRDAVDSLDFENLNREIRRNADDVISGVKHSFDYDQGPGGHRRKFRWTGTNTGPGSGSQSGPGAGPRGYRAENWQTYRRVRPWDWWNQRDRSNTGSFDQGSTAAGDGSQSASVSRRPRAKAEYKPVDYGFPVERCPRGEVSGTLLTVFGAIGFTFSMCGTIGAALAAFTATWAAATLSLGALGVFDLVFVVMMAAGTLMRNRVKRFRRYIQYMKGKSFATFKSLASLIGKKERYVVRDVSHMLELGYFPQGHIDTHKTCLMVTDVIYEQYLETMENASQRQKNGQAGEQEAASKDAKDQEKIRELEELGRKYMEIIRKANDDIPDTEISNKLYRMEAIIGKIFDHVKKYPKKADRLSQFQNYYMPMTIKLVETYRDLDQQTIQGENIKKVKEEIAGTLDTINEAYEKLYDSMYQETAMDVASDISVLRTLLAREGLTKGAFDKKEKK</sequence>
<feature type="transmembrane region" description="Helical" evidence="2">
    <location>
        <begin position="190"/>
        <end position="214"/>
    </location>
</feature>
<gene>
    <name evidence="3" type="ORF">IAB46_14090</name>
</gene>
<keyword evidence="2" id="KW-0812">Transmembrane</keyword>
<feature type="compositionally biased region" description="Gly residues" evidence="1">
    <location>
        <begin position="68"/>
        <end position="82"/>
    </location>
</feature>